<evidence type="ECO:0000256" key="2">
    <source>
        <dbReference type="ARBA" id="ARBA00022723"/>
    </source>
</evidence>
<evidence type="ECO:0000259" key="8">
    <source>
        <dbReference type="Pfam" id="PF07732"/>
    </source>
</evidence>
<comment type="caution">
    <text evidence="9">The sequence shown here is derived from an EMBL/GenBank/DDBJ whole genome shotgun (WGS) entry which is preliminary data.</text>
</comment>
<dbReference type="Pfam" id="PF00394">
    <property type="entry name" value="Cu-oxidase"/>
    <property type="match status" value="1"/>
</dbReference>
<feature type="transmembrane region" description="Helical" evidence="5">
    <location>
        <begin position="144"/>
        <end position="163"/>
    </location>
</feature>
<gene>
    <name evidence="9" type="ORF">BCF44_106179</name>
</gene>
<feature type="compositionally biased region" description="Basic and acidic residues" evidence="4">
    <location>
        <begin position="339"/>
        <end position="349"/>
    </location>
</feature>
<feature type="transmembrane region" description="Helical" evidence="5">
    <location>
        <begin position="225"/>
        <end position="247"/>
    </location>
</feature>
<dbReference type="EMBL" id="QUNO01000006">
    <property type="protein sequence ID" value="REH47015.1"/>
    <property type="molecule type" value="Genomic_DNA"/>
</dbReference>
<feature type="compositionally biased region" description="Polar residues" evidence="4">
    <location>
        <begin position="367"/>
        <end position="376"/>
    </location>
</feature>
<feature type="transmembrane region" description="Helical" evidence="5">
    <location>
        <begin position="175"/>
        <end position="194"/>
    </location>
</feature>
<dbReference type="InterPro" id="IPR002355">
    <property type="entry name" value="Cu_oxidase_Cu_BS"/>
</dbReference>
<dbReference type="InterPro" id="IPR045087">
    <property type="entry name" value="Cu-oxidase_fam"/>
</dbReference>
<dbReference type="PANTHER" id="PTHR48267:SF1">
    <property type="entry name" value="BILIRUBIN OXIDASE"/>
    <property type="match status" value="1"/>
</dbReference>
<feature type="transmembrane region" description="Helical" evidence="5">
    <location>
        <begin position="114"/>
        <end position="138"/>
    </location>
</feature>
<evidence type="ECO:0000259" key="6">
    <source>
        <dbReference type="Pfam" id="PF00394"/>
    </source>
</evidence>
<feature type="transmembrane region" description="Helical" evidence="5">
    <location>
        <begin position="200"/>
        <end position="218"/>
    </location>
</feature>
<keyword evidence="5" id="KW-0472">Membrane</keyword>
<evidence type="ECO:0000256" key="4">
    <source>
        <dbReference type="SAM" id="MobiDB-lite"/>
    </source>
</evidence>
<keyword evidence="2" id="KW-0479">Metal-binding</keyword>
<evidence type="ECO:0000256" key="5">
    <source>
        <dbReference type="SAM" id="Phobius"/>
    </source>
</evidence>
<comment type="similarity">
    <text evidence="1">Belongs to the multicopper oxidase family.</text>
</comment>
<feature type="domain" description="Plastocyanin-like" evidence="6">
    <location>
        <begin position="603"/>
        <end position="684"/>
    </location>
</feature>
<keyword evidence="10" id="KW-1185">Reference proteome</keyword>
<feature type="region of interest" description="Disordered" evidence="4">
    <location>
        <begin position="332"/>
        <end position="385"/>
    </location>
</feature>
<dbReference type="PANTHER" id="PTHR48267">
    <property type="entry name" value="CUPREDOXIN SUPERFAMILY PROTEIN"/>
    <property type="match status" value="1"/>
</dbReference>
<reference evidence="9 10" key="1">
    <citation type="submission" date="2018-08" db="EMBL/GenBank/DDBJ databases">
        <title>Genomic Encyclopedia of Archaeal and Bacterial Type Strains, Phase II (KMG-II): from individual species to whole genera.</title>
        <authorList>
            <person name="Goeker M."/>
        </authorList>
    </citation>
    <scope>NUCLEOTIDE SEQUENCE [LARGE SCALE GENOMIC DNA]</scope>
    <source>
        <strain evidence="9 10">DSM 45791</strain>
    </source>
</reference>
<feature type="transmembrane region" description="Helical" evidence="5">
    <location>
        <begin position="259"/>
        <end position="276"/>
    </location>
</feature>
<dbReference type="InterPro" id="IPR001117">
    <property type="entry name" value="Cu-oxidase_2nd"/>
</dbReference>
<evidence type="ECO:0000256" key="1">
    <source>
        <dbReference type="ARBA" id="ARBA00010609"/>
    </source>
</evidence>
<dbReference type="Pfam" id="PF07731">
    <property type="entry name" value="Cu-oxidase_2"/>
    <property type="match status" value="1"/>
</dbReference>
<dbReference type="SUPFAM" id="SSF49503">
    <property type="entry name" value="Cupredoxins"/>
    <property type="match status" value="3"/>
</dbReference>
<accession>A0A3E0HLV1</accession>
<dbReference type="Proteomes" id="UP000256269">
    <property type="component" value="Unassembled WGS sequence"/>
</dbReference>
<dbReference type="InterPro" id="IPR011707">
    <property type="entry name" value="Cu-oxidase-like_N"/>
</dbReference>
<name>A0A3E0HLV1_9PSEU</name>
<feature type="transmembrane region" description="Helical" evidence="5">
    <location>
        <begin position="89"/>
        <end position="107"/>
    </location>
</feature>
<feature type="domain" description="Plastocyanin-like" evidence="7">
    <location>
        <begin position="736"/>
        <end position="850"/>
    </location>
</feature>
<dbReference type="InterPro" id="IPR011706">
    <property type="entry name" value="Cu-oxidase_C"/>
</dbReference>
<dbReference type="GO" id="GO:0005507">
    <property type="term" value="F:copper ion binding"/>
    <property type="evidence" value="ECO:0007669"/>
    <property type="project" value="InterPro"/>
</dbReference>
<keyword evidence="5" id="KW-0812">Transmembrane</keyword>
<feature type="transmembrane region" description="Helical" evidence="5">
    <location>
        <begin position="297"/>
        <end position="315"/>
    </location>
</feature>
<dbReference type="Pfam" id="PF07732">
    <property type="entry name" value="Cu-oxidase_3"/>
    <property type="match status" value="1"/>
</dbReference>
<dbReference type="InterPro" id="IPR008972">
    <property type="entry name" value="Cupredoxin"/>
</dbReference>
<evidence type="ECO:0000256" key="3">
    <source>
        <dbReference type="ARBA" id="ARBA00023002"/>
    </source>
</evidence>
<evidence type="ECO:0000313" key="10">
    <source>
        <dbReference type="Proteomes" id="UP000256269"/>
    </source>
</evidence>
<dbReference type="PROSITE" id="PS00080">
    <property type="entry name" value="MULTICOPPER_OXIDASE2"/>
    <property type="match status" value="1"/>
</dbReference>
<feature type="domain" description="Plastocyanin-like" evidence="8">
    <location>
        <begin position="412"/>
        <end position="472"/>
    </location>
</feature>
<keyword evidence="5" id="KW-1133">Transmembrane helix</keyword>
<sequence>MNVPLAVAARKWYLRRVYSSPWSHLHAYFAADAARVVQSALGLFWLIDGVVQLLPFASTPDGAGLLDGQPQWLTPSLAWVAGLDGPGLALWHALFALVQVGIGLGLLARPTVKVALAGSVGWAAVLWWLGGSFGLLFTGDASPLTGAPGAAALIVVLALLAWPTDRPGGLLGDRGARAVWAALWIGMAWLWLRVSDGGDVIALVCAGASALVGAAVGIRWHARTFLWTAIGLNLAYWFVGQGFGGLVAGEGIDAGSGPLFIVLAGLLFTLFPLPATESSTVAAGKPALTQAELSRRTVLTSVGVAGALAAIAVVADVAGAFGRGGGAGGPFGGPLLGTHKKDTHGDGGHSNDNNGGGSALSGKDPNSGIQTLTSQAPMPPQFKATLPIPQQLKPTRQTGDTDYYEIVQSAATAEILPGLKTPIWGYNGTFPGPTIVQNPNRNVVVTHHNNLPVPTVVHLHGGAVPHDSDGYPTDFVLPAASYGDFSTMPAMGDMPAMSDPDAVTSRQTRDYSYPEQPRAATLWYHDHRMDFTGASVYRGLAGFHIAHDAEEQALPLPQGARDVPLMIADRAFAADGSFLYPALDPTMRSTPGVDKDSGNGVMGDVILVNGAPWPVFQVDTARYRFRILNASNARTYQLALDDSSGFVQIGTDQGLLAAPQTLDSIAISPAQRFDVVIDFSKHKVGDQITLTNQLGDGSTAVVMRFQVARTATDTSSVPATLSKVEAITPGSSAQARTMKFHRAGTDWEINGRIFDPSYSEADVRGGSTEVWTVTSDFHHPFHVHNCAMQVVSRDGQAPGPYDQGFKDTVFLNKGEKVQIAIRFSDYKGRYVFHCHNLEHEDMGMMANFTIN</sequence>
<keyword evidence="3" id="KW-0560">Oxidoreductase</keyword>
<dbReference type="AlphaFoldDB" id="A0A3E0HLV1"/>
<feature type="transmembrane region" description="Helical" evidence="5">
    <location>
        <begin position="25"/>
        <end position="47"/>
    </location>
</feature>
<dbReference type="RefSeq" id="WP_211353103.1">
    <property type="nucleotide sequence ID" value="NZ_CP144375.1"/>
</dbReference>
<dbReference type="InterPro" id="IPR033138">
    <property type="entry name" value="Cu_oxidase_CS"/>
</dbReference>
<protein>
    <submittedName>
        <fullName evidence="9">FtsP/CotA-like multicopper oxidase with cupredoxin domain</fullName>
    </submittedName>
</protein>
<proteinExistence type="inferred from homology"/>
<dbReference type="Gene3D" id="2.60.40.420">
    <property type="entry name" value="Cupredoxins - blue copper proteins"/>
    <property type="match status" value="4"/>
</dbReference>
<organism evidence="9 10">
    <name type="scientific">Kutzneria buriramensis</name>
    <dbReference type="NCBI Taxonomy" id="1045776"/>
    <lineage>
        <taxon>Bacteria</taxon>
        <taxon>Bacillati</taxon>
        <taxon>Actinomycetota</taxon>
        <taxon>Actinomycetes</taxon>
        <taxon>Pseudonocardiales</taxon>
        <taxon>Pseudonocardiaceae</taxon>
        <taxon>Kutzneria</taxon>
    </lineage>
</organism>
<dbReference type="PROSITE" id="PS00079">
    <property type="entry name" value="MULTICOPPER_OXIDASE1"/>
    <property type="match status" value="1"/>
</dbReference>
<dbReference type="GO" id="GO:0016491">
    <property type="term" value="F:oxidoreductase activity"/>
    <property type="evidence" value="ECO:0007669"/>
    <property type="project" value="UniProtKB-KW"/>
</dbReference>
<evidence type="ECO:0000259" key="7">
    <source>
        <dbReference type="Pfam" id="PF07731"/>
    </source>
</evidence>
<evidence type="ECO:0000313" key="9">
    <source>
        <dbReference type="EMBL" id="REH47015.1"/>
    </source>
</evidence>